<gene>
    <name evidence="1" type="ORF">N47_E49370</name>
</gene>
<accession>E1YJH1</accession>
<organism evidence="1">
    <name type="scientific">uncultured Desulfobacterium sp</name>
    <dbReference type="NCBI Taxonomy" id="201089"/>
    <lineage>
        <taxon>Bacteria</taxon>
        <taxon>Pseudomonadati</taxon>
        <taxon>Thermodesulfobacteriota</taxon>
        <taxon>Desulfobacteria</taxon>
        <taxon>Desulfobacterales</taxon>
        <taxon>Desulfobacteriaceae</taxon>
        <taxon>Desulfobacterium</taxon>
        <taxon>environmental samples</taxon>
    </lineage>
</organism>
<sequence>MATKKFTENYIKEIKDFRQWLLKKIHGSPSGKRRQCQKYLLIL</sequence>
<proteinExistence type="predicted"/>
<name>E1YJH1_9BACT</name>
<evidence type="ECO:0000313" key="1">
    <source>
        <dbReference type="EMBL" id="CBX31425.1"/>
    </source>
</evidence>
<dbReference type="EMBL" id="FR695877">
    <property type="protein sequence ID" value="CBX31425.1"/>
    <property type="molecule type" value="Genomic_DNA"/>
</dbReference>
<dbReference type="AlphaFoldDB" id="E1YJH1"/>
<reference evidence="1" key="1">
    <citation type="journal article" date="2011" name="Environ. Microbiol.">
        <title>Genomic insights into the metabolic potential of the polycyclic aromatic hydrocarbon degrading sulfate-reducing Deltaproteobacterium N47.</title>
        <authorList>
            <person name="Bergmann F."/>
            <person name="Selesi D."/>
            <person name="Weinmaier T."/>
            <person name="Tischler P."/>
            <person name="Rattei T."/>
            <person name="Meckenstock R.U."/>
        </authorList>
    </citation>
    <scope>NUCLEOTIDE SEQUENCE</scope>
</reference>
<protein>
    <submittedName>
        <fullName evidence="1">Uncharacterized protein</fullName>
    </submittedName>
</protein>